<sequence>MRTILAAVLLTTLGTGCCKTCGWCHDDTPARTGFSAEAPPATPASPATTQPPTPAGVPASRPAGTGAYGGTGN</sequence>
<evidence type="ECO:0000256" key="1">
    <source>
        <dbReference type="SAM" id="MobiDB-lite"/>
    </source>
</evidence>
<dbReference type="Proteomes" id="UP000319576">
    <property type="component" value="Chromosome"/>
</dbReference>
<dbReference type="EMBL" id="CP036273">
    <property type="protein sequence ID" value="QDU22326.1"/>
    <property type="molecule type" value="Genomic_DNA"/>
</dbReference>
<accession>A0A517XXW3</accession>
<organism evidence="2 3">
    <name type="scientific">Urbifossiella limnaea</name>
    <dbReference type="NCBI Taxonomy" id="2528023"/>
    <lineage>
        <taxon>Bacteria</taxon>
        <taxon>Pseudomonadati</taxon>
        <taxon>Planctomycetota</taxon>
        <taxon>Planctomycetia</taxon>
        <taxon>Gemmatales</taxon>
        <taxon>Gemmataceae</taxon>
        <taxon>Urbifossiella</taxon>
    </lineage>
</organism>
<reference evidence="2 3" key="1">
    <citation type="submission" date="2019-02" db="EMBL/GenBank/DDBJ databases">
        <title>Deep-cultivation of Planctomycetes and their phenomic and genomic characterization uncovers novel biology.</title>
        <authorList>
            <person name="Wiegand S."/>
            <person name="Jogler M."/>
            <person name="Boedeker C."/>
            <person name="Pinto D."/>
            <person name="Vollmers J."/>
            <person name="Rivas-Marin E."/>
            <person name="Kohn T."/>
            <person name="Peeters S.H."/>
            <person name="Heuer A."/>
            <person name="Rast P."/>
            <person name="Oberbeckmann S."/>
            <person name="Bunk B."/>
            <person name="Jeske O."/>
            <person name="Meyerdierks A."/>
            <person name="Storesund J.E."/>
            <person name="Kallscheuer N."/>
            <person name="Luecker S."/>
            <person name="Lage O.M."/>
            <person name="Pohl T."/>
            <person name="Merkel B.J."/>
            <person name="Hornburger P."/>
            <person name="Mueller R.-W."/>
            <person name="Bruemmer F."/>
            <person name="Labrenz M."/>
            <person name="Spormann A.M."/>
            <person name="Op den Camp H."/>
            <person name="Overmann J."/>
            <person name="Amann R."/>
            <person name="Jetten M.S.M."/>
            <person name="Mascher T."/>
            <person name="Medema M.H."/>
            <person name="Devos D.P."/>
            <person name="Kaster A.-K."/>
            <person name="Ovreas L."/>
            <person name="Rohde M."/>
            <person name="Galperin M.Y."/>
            <person name="Jogler C."/>
        </authorList>
    </citation>
    <scope>NUCLEOTIDE SEQUENCE [LARGE SCALE GENOMIC DNA]</scope>
    <source>
        <strain evidence="2 3">ETA_A1</strain>
    </source>
</reference>
<protein>
    <submittedName>
        <fullName evidence="2">Uncharacterized protein</fullName>
    </submittedName>
</protein>
<evidence type="ECO:0000313" key="3">
    <source>
        <dbReference type="Proteomes" id="UP000319576"/>
    </source>
</evidence>
<dbReference type="KEGG" id="uli:ETAA1_43040"/>
<name>A0A517XXW3_9BACT</name>
<keyword evidence="3" id="KW-1185">Reference proteome</keyword>
<gene>
    <name evidence="2" type="ORF">ETAA1_43040</name>
</gene>
<dbReference type="AlphaFoldDB" id="A0A517XXW3"/>
<dbReference type="PROSITE" id="PS51257">
    <property type="entry name" value="PROKAR_LIPOPROTEIN"/>
    <property type="match status" value="1"/>
</dbReference>
<proteinExistence type="predicted"/>
<feature type="region of interest" description="Disordered" evidence="1">
    <location>
        <begin position="32"/>
        <end position="73"/>
    </location>
</feature>
<dbReference type="RefSeq" id="WP_145241974.1">
    <property type="nucleotide sequence ID" value="NZ_CP036273.1"/>
</dbReference>
<feature type="compositionally biased region" description="Low complexity" evidence="1">
    <location>
        <begin position="36"/>
        <end position="48"/>
    </location>
</feature>
<evidence type="ECO:0000313" key="2">
    <source>
        <dbReference type="EMBL" id="QDU22326.1"/>
    </source>
</evidence>